<evidence type="ECO:0000313" key="3">
    <source>
        <dbReference type="Proteomes" id="UP000669179"/>
    </source>
</evidence>
<feature type="chain" id="PRO_5038518710" description="Lipoprotein" evidence="1">
    <location>
        <begin position="18"/>
        <end position="269"/>
    </location>
</feature>
<gene>
    <name evidence="2" type="ORF">J4573_49075</name>
</gene>
<dbReference type="Proteomes" id="UP000669179">
    <property type="component" value="Unassembled WGS sequence"/>
</dbReference>
<protein>
    <recommendedName>
        <fullName evidence="4">Lipoprotein</fullName>
    </recommendedName>
</protein>
<name>A0A939PM21_9ACTN</name>
<dbReference type="PROSITE" id="PS51257">
    <property type="entry name" value="PROKAR_LIPOPROTEIN"/>
    <property type="match status" value="1"/>
</dbReference>
<reference evidence="2" key="1">
    <citation type="submission" date="2021-03" db="EMBL/GenBank/DDBJ databases">
        <authorList>
            <person name="Kanchanasin P."/>
            <person name="Saeng-In P."/>
            <person name="Phongsopitanun W."/>
            <person name="Yuki M."/>
            <person name="Kudo T."/>
            <person name="Ohkuma M."/>
            <person name="Tanasupawat S."/>
        </authorList>
    </citation>
    <scope>NUCLEOTIDE SEQUENCE</scope>
    <source>
        <strain evidence="2">GKU 128</strain>
    </source>
</reference>
<dbReference type="AlphaFoldDB" id="A0A939PM21"/>
<dbReference type="EMBL" id="JAGEOJ010000032">
    <property type="protein sequence ID" value="MBO2455115.1"/>
    <property type="molecule type" value="Genomic_DNA"/>
</dbReference>
<sequence length="269" mass="28928">MRTRLRPRGVLAVPAVAGLVAGLLTGCSSSDKKGPDVPDKGVLVVTDNTAHPDQHVTLKDAEYAKIAGLSDATAAGKVNQALHAPLDWAVKWAGGTLTDDQKKECQGKSSIIQTKVRLGLRGDDLVSESNAIQMVPCFDGEGGLPTVPVTVDVKAGKALTADDVFGSKGLEKDRLKKLWDTLSGPKNDWKDCDLGDLERKNFFPSKDKEDPVEVPPSAGFLFTDQGLEIIWSTTGTDCNNFTFTANYDKVKDFIDKNLYPRLQAAAGQK</sequence>
<dbReference type="RefSeq" id="WP_208263340.1">
    <property type="nucleotide sequence ID" value="NZ_JAGEOJ010000032.1"/>
</dbReference>
<evidence type="ECO:0000256" key="1">
    <source>
        <dbReference type="SAM" id="SignalP"/>
    </source>
</evidence>
<feature type="signal peptide" evidence="1">
    <location>
        <begin position="1"/>
        <end position="17"/>
    </location>
</feature>
<evidence type="ECO:0008006" key="4">
    <source>
        <dbReference type="Google" id="ProtNLM"/>
    </source>
</evidence>
<evidence type="ECO:0000313" key="2">
    <source>
        <dbReference type="EMBL" id="MBO2455115.1"/>
    </source>
</evidence>
<keyword evidence="1" id="KW-0732">Signal</keyword>
<proteinExistence type="predicted"/>
<keyword evidence="3" id="KW-1185">Reference proteome</keyword>
<accession>A0A939PM21</accession>
<organism evidence="2 3">
    <name type="scientific">Actinomadura barringtoniae</name>
    <dbReference type="NCBI Taxonomy" id="1427535"/>
    <lineage>
        <taxon>Bacteria</taxon>
        <taxon>Bacillati</taxon>
        <taxon>Actinomycetota</taxon>
        <taxon>Actinomycetes</taxon>
        <taxon>Streptosporangiales</taxon>
        <taxon>Thermomonosporaceae</taxon>
        <taxon>Actinomadura</taxon>
    </lineage>
</organism>
<comment type="caution">
    <text evidence="2">The sequence shown here is derived from an EMBL/GenBank/DDBJ whole genome shotgun (WGS) entry which is preliminary data.</text>
</comment>